<evidence type="ECO:0000256" key="6">
    <source>
        <dbReference type="ARBA" id="ARBA00023027"/>
    </source>
</evidence>
<evidence type="ECO:0000256" key="2">
    <source>
        <dbReference type="ARBA" id="ARBA00022630"/>
    </source>
</evidence>
<dbReference type="InterPro" id="IPR000415">
    <property type="entry name" value="Nitroreductase-like"/>
</dbReference>
<dbReference type="SUPFAM" id="SSF55469">
    <property type="entry name" value="FMN-dependent nitroreductase-like"/>
    <property type="match status" value="1"/>
</dbReference>
<dbReference type="STRING" id="1392877.SAMN05216221_2162"/>
<dbReference type="Pfam" id="PF00881">
    <property type="entry name" value="Nitroreductase"/>
    <property type="match status" value="1"/>
</dbReference>
<evidence type="ECO:0000256" key="5">
    <source>
        <dbReference type="ARBA" id="ARBA00023002"/>
    </source>
</evidence>
<reference evidence="11" key="1">
    <citation type="submission" date="2016-10" db="EMBL/GenBank/DDBJ databases">
        <authorList>
            <person name="Varghese N."/>
            <person name="Submissions S."/>
        </authorList>
    </citation>
    <scope>NUCLEOTIDE SEQUENCE [LARGE SCALE GENOMIC DNA]</scope>
    <source>
        <strain evidence="11">KCTC 32247</strain>
    </source>
</reference>
<keyword evidence="11" id="KW-1185">Reference proteome</keyword>
<proteinExistence type="inferred from homology"/>
<dbReference type="OrthoDB" id="9804207at2"/>
<dbReference type="InterPro" id="IPR052530">
    <property type="entry name" value="NAD(P)H_nitroreductase"/>
</dbReference>
<evidence type="ECO:0000313" key="11">
    <source>
        <dbReference type="Proteomes" id="UP000243359"/>
    </source>
</evidence>
<dbReference type="RefSeq" id="WP_090348954.1">
    <property type="nucleotide sequence ID" value="NZ_LT629751.1"/>
</dbReference>
<dbReference type="EC" id="1.-.-.-" evidence="7"/>
<dbReference type="PANTHER" id="PTHR43821:SF1">
    <property type="entry name" value="NAD(P)H NITROREDUCTASE YDJA-RELATED"/>
    <property type="match status" value="1"/>
</dbReference>
<feature type="binding site" evidence="8">
    <location>
        <position position="39"/>
    </location>
    <ligand>
        <name>FMN</name>
        <dbReference type="ChEBI" id="CHEBI:58210"/>
        <note>ligand shared between dimeric partners</note>
    </ligand>
</feature>
<feature type="binding site" description="in other chain" evidence="8">
    <location>
        <begin position="10"/>
        <end position="12"/>
    </location>
    <ligand>
        <name>FMN</name>
        <dbReference type="ChEBI" id="CHEBI:58210"/>
        <note>ligand shared between dimeric partners</note>
    </ligand>
</feature>
<evidence type="ECO:0000256" key="7">
    <source>
        <dbReference type="PIRNR" id="PIRNR000232"/>
    </source>
</evidence>
<keyword evidence="3 7" id="KW-0288">FMN</keyword>
<dbReference type="InterPro" id="IPR026021">
    <property type="entry name" value="YdjA-like"/>
</dbReference>
<keyword evidence="4 7" id="KW-0521">NADP</keyword>
<evidence type="ECO:0000256" key="1">
    <source>
        <dbReference type="ARBA" id="ARBA00007118"/>
    </source>
</evidence>
<evidence type="ECO:0000256" key="4">
    <source>
        <dbReference type="ARBA" id="ARBA00022857"/>
    </source>
</evidence>
<sequence length="192" mass="20538">MEALDALINRVSVARLGEPAPTPEQRELLFRAALRAPDHGQLRPWRFLTVEGAAREELGELFARAQLARDPQAPAAVLDKARGMPLRAPLLVVVIATLKPHPKVPEGEQLLAAGCAAHGILLAAHAQGIGAIWRTGELSHDATVQAGLGLAAHERIVGFLYLGTPQGELRKPQPLELTEFVASWSSDLAVAD</sequence>
<keyword evidence="5 7" id="KW-0560">Oxidoreductase</keyword>
<dbReference type="GO" id="GO:0016491">
    <property type="term" value="F:oxidoreductase activity"/>
    <property type="evidence" value="ECO:0007669"/>
    <property type="project" value="UniProtKB-UniRule"/>
</dbReference>
<keyword evidence="2 7" id="KW-0285">Flavoprotein</keyword>
<dbReference type="AlphaFoldDB" id="A0A1H1TH07"/>
<accession>A0A1H1TH07</accession>
<protein>
    <recommendedName>
        <fullName evidence="7">Putative NAD(P)H nitroreductase</fullName>
        <ecNumber evidence="7">1.-.-.-</ecNumber>
    </recommendedName>
</protein>
<dbReference type="PANTHER" id="PTHR43821">
    <property type="entry name" value="NAD(P)H NITROREDUCTASE YDJA-RELATED"/>
    <property type="match status" value="1"/>
</dbReference>
<dbReference type="InterPro" id="IPR029479">
    <property type="entry name" value="Nitroreductase"/>
</dbReference>
<comment type="cofactor">
    <cofactor evidence="8">
        <name>FMN</name>
        <dbReference type="ChEBI" id="CHEBI:58210"/>
    </cofactor>
    <text evidence="8">Binds 1 FMN per subunit.</text>
</comment>
<gene>
    <name evidence="10" type="ORF">SAMN05216221_2162</name>
</gene>
<evidence type="ECO:0000313" key="10">
    <source>
        <dbReference type="EMBL" id="SDS59502.1"/>
    </source>
</evidence>
<feature type="binding site" description="in other chain" evidence="8">
    <location>
        <begin position="133"/>
        <end position="135"/>
    </location>
    <ligand>
        <name>FMN</name>
        <dbReference type="ChEBI" id="CHEBI:58210"/>
        <note>ligand shared between dimeric partners</note>
    </ligand>
</feature>
<comment type="similarity">
    <text evidence="1 7">Belongs to the nitroreductase family.</text>
</comment>
<dbReference type="PIRSF" id="PIRSF000232">
    <property type="entry name" value="YdjA"/>
    <property type="match status" value="1"/>
</dbReference>
<keyword evidence="6 7" id="KW-0520">NAD</keyword>
<feature type="domain" description="Nitroreductase" evidence="9">
    <location>
        <begin position="18"/>
        <end position="163"/>
    </location>
</feature>
<organism evidence="10 11">
    <name type="scientific">Pseudomonas oryzae</name>
    <dbReference type="NCBI Taxonomy" id="1392877"/>
    <lineage>
        <taxon>Bacteria</taxon>
        <taxon>Pseudomonadati</taxon>
        <taxon>Pseudomonadota</taxon>
        <taxon>Gammaproteobacteria</taxon>
        <taxon>Pseudomonadales</taxon>
        <taxon>Pseudomonadaceae</taxon>
        <taxon>Pseudomonas</taxon>
    </lineage>
</organism>
<evidence type="ECO:0000256" key="8">
    <source>
        <dbReference type="PIRSR" id="PIRSR000232-1"/>
    </source>
</evidence>
<evidence type="ECO:0000256" key="3">
    <source>
        <dbReference type="ARBA" id="ARBA00022643"/>
    </source>
</evidence>
<dbReference type="CDD" id="cd02135">
    <property type="entry name" value="YdjA-like"/>
    <property type="match status" value="1"/>
</dbReference>
<evidence type="ECO:0000259" key="9">
    <source>
        <dbReference type="Pfam" id="PF00881"/>
    </source>
</evidence>
<name>A0A1H1TH07_9PSED</name>
<feature type="binding site" evidence="8">
    <location>
        <position position="35"/>
    </location>
    <ligand>
        <name>FMN</name>
        <dbReference type="ChEBI" id="CHEBI:58210"/>
        <note>ligand shared between dimeric partners</note>
    </ligand>
</feature>
<dbReference type="EMBL" id="LT629751">
    <property type="protein sequence ID" value="SDS59502.1"/>
    <property type="molecule type" value="Genomic_DNA"/>
</dbReference>
<dbReference type="Proteomes" id="UP000243359">
    <property type="component" value="Chromosome I"/>
</dbReference>
<dbReference type="Gene3D" id="3.40.109.10">
    <property type="entry name" value="NADH Oxidase"/>
    <property type="match status" value="1"/>
</dbReference>